<name>A0A7Y9JZH4_9CELL</name>
<keyword evidence="6" id="KW-1185">Reference proteome</keyword>
<evidence type="ECO:0000313" key="3">
    <source>
        <dbReference type="EMBL" id="GIG32435.1"/>
    </source>
</evidence>
<proteinExistence type="predicted"/>
<reference evidence="4 5" key="1">
    <citation type="submission" date="2020-07" db="EMBL/GenBank/DDBJ databases">
        <title>Sequencing the genomes of 1000 actinobacteria strains.</title>
        <authorList>
            <person name="Klenk H.-P."/>
        </authorList>
    </citation>
    <scope>NUCLEOTIDE SEQUENCE [LARGE SCALE GENOMIC DNA]</scope>
    <source>
        <strain evidence="4 5">DSM 24482</strain>
    </source>
</reference>
<feature type="region of interest" description="Disordered" evidence="1">
    <location>
        <begin position="28"/>
        <end position="47"/>
    </location>
</feature>
<evidence type="ECO:0000256" key="1">
    <source>
        <dbReference type="SAM" id="MobiDB-lite"/>
    </source>
</evidence>
<reference evidence="3 6" key="2">
    <citation type="submission" date="2021-01" db="EMBL/GenBank/DDBJ databases">
        <title>Whole genome shotgun sequence of Cellulomonas oligotrophica NBRC 109435.</title>
        <authorList>
            <person name="Komaki H."/>
            <person name="Tamura T."/>
        </authorList>
    </citation>
    <scope>NUCLEOTIDE SEQUENCE [LARGE SCALE GENOMIC DNA]</scope>
    <source>
        <strain evidence="3 6">NBRC 109435</strain>
    </source>
</reference>
<comment type="caution">
    <text evidence="4">The sequence shown here is derived from an EMBL/GenBank/DDBJ whole genome shotgun (WGS) entry which is preliminary data.</text>
</comment>
<dbReference type="Pfam" id="PF14262">
    <property type="entry name" value="Cthe_2159"/>
    <property type="match status" value="1"/>
</dbReference>
<evidence type="ECO:0008006" key="7">
    <source>
        <dbReference type="Google" id="ProtNLM"/>
    </source>
</evidence>
<feature type="region of interest" description="Disordered" evidence="1">
    <location>
        <begin position="401"/>
        <end position="420"/>
    </location>
</feature>
<evidence type="ECO:0000313" key="4">
    <source>
        <dbReference type="EMBL" id="NYD86779.1"/>
    </source>
</evidence>
<gene>
    <name evidence="4" type="ORF">BKA21_002328</name>
    <name evidence="3" type="ORF">Col01nite_15940</name>
</gene>
<dbReference type="RefSeq" id="WP_140459292.1">
    <property type="nucleotide sequence ID" value="NZ_BAABFI010000001.1"/>
</dbReference>
<protein>
    <recommendedName>
        <fullName evidence="7">Carbohydrate-binding domain-containing protein</fullName>
    </recommendedName>
</protein>
<dbReference type="AlphaFoldDB" id="A0A7Y9JZH4"/>
<dbReference type="InterPro" id="IPR025584">
    <property type="entry name" value="Cthe_2159"/>
</dbReference>
<keyword evidence="2" id="KW-0732">Signal</keyword>
<feature type="signal peptide" evidence="2">
    <location>
        <begin position="1"/>
        <end position="27"/>
    </location>
</feature>
<feature type="chain" id="PRO_5038497485" description="Carbohydrate-binding domain-containing protein" evidence="2">
    <location>
        <begin position="28"/>
        <end position="612"/>
    </location>
</feature>
<evidence type="ECO:0000256" key="2">
    <source>
        <dbReference type="SAM" id="SignalP"/>
    </source>
</evidence>
<evidence type="ECO:0000313" key="6">
    <source>
        <dbReference type="Proteomes" id="UP000618382"/>
    </source>
</evidence>
<evidence type="ECO:0000313" key="5">
    <source>
        <dbReference type="Proteomes" id="UP000577956"/>
    </source>
</evidence>
<dbReference type="Proteomes" id="UP000618382">
    <property type="component" value="Unassembled WGS sequence"/>
</dbReference>
<sequence length="612" mass="59173">MRRTTARLALPATLAALLLAGCTAASTASSSTDASSSSTTTTTVTAADADVTVEEALAANTSWQESETTWDEADEVAITLDGTTATSDSDAVTVDGGTVTITAAGTYRISGELTDGQVVVDTMDEGVVRIVLDGADITSSTTSPLQVTTADEVVVVLADGTANSLTDAVEYVYAEGVDEPNAALFSAADLTITGEGSLDVTGNAYDGIASKDDLVIASGTITVTAVDDGVRGKDALVVLGGTLTVDAGGDGLKSDNDEDDTRGYVHVADGTVDVTAGDDGVTATTDVIVGGGALSVVAGGGASQAATVTEEVSPKGVAAGVLVLVGGGQVLVDAADDALHSDGALTVADGDVQVAAGDDGVHAEVALTIAGGTVDVAQAVEGLEAQVITVSGGTTSVVASDDGVNGSAASTSEETDATADGGMGAGEMGAVEGVEVVISDGTLVVDAEGDGLDSNGTMTISGGTVVVNGPTNSGNGSLDVNGTFEVTGGTVLAAGSSGMAQTPSADSSQSFVSFTFAQAQGAGEVLQVLDADGNVVATFETSKSVGNVVYSSDAITSGSEYQLAVGGTASGEDVGGLYASGDATGASVAVTGTAGVESTGMGGGMGGGGRRP</sequence>
<dbReference type="Proteomes" id="UP000577956">
    <property type="component" value="Unassembled WGS sequence"/>
</dbReference>
<organism evidence="4 5">
    <name type="scientific">Cellulomonas oligotrophica</name>
    <dbReference type="NCBI Taxonomy" id="931536"/>
    <lineage>
        <taxon>Bacteria</taxon>
        <taxon>Bacillati</taxon>
        <taxon>Actinomycetota</taxon>
        <taxon>Actinomycetes</taxon>
        <taxon>Micrococcales</taxon>
        <taxon>Cellulomonadaceae</taxon>
        <taxon>Cellulomonas</taxon>
    </lineage>
</organism>
<dbReference type="PROSITE" id="PS51257">
    <property type="entry name" value="PROKAR_LIPOPROTEIN"/>
    <property type="match status" value="1"/>
</dbReference>
<accession>A0A7Y9JZH4</accession>
<dbReference type="EMBL" id="JACCBK010000001">
    <property type="protein sequence ID" value="NYD86779.1"/>
    <property type="molecule type" value="Genomic_DNA"/>
</dbReference>
<dbReference type="EMBL" id="BONN01000003">
    <property type="protein sequence ID" value="GIG32435.1"/>
    <property type="molecule type" value="Genomic_DNA"/>
</dbReference>